<reference evidence="2" key="2">
    <citation type="submission" date="2015-06" db="UniProtKB">
        <authorList>
            <consortium name="EnsemblProtists"/>
        </authorList>
    </citation>
    <scope>IDENTIFICATION</scope>
    <source>
        <strain evidence="2">Emoy2</strain>
    </source>
</reference>
<keyword evidence="1" id="KW-0812">Transmembrane</keyword>
<keyword evidence="1" id="KW-1133">Transmembrane helix</keyword>
<organism evidence="2 3">
    <name type="scientific">Hyaloperonospora arabidopsidis (strain Emoy2)</name>
    <name type="common">Downy mildew agent</name>
    <name type="synonym">Peronospora arabidopsidis</name>
    <dbReference type="NCBI Taxonomy" id="559515"/>
    <lineage>
        <taxon>Eukaryota</taxon>
        <taxon>Sar</taxon>
        <taxon>Stramenopiles</taxon>
        <taxon>Oomycota</taxon>
        <taxon>Peronosporomycetes</taxon>
        <taxon>Peronosporales</taxon>
        <taxon>Peronosporaceae</taxon>
        <taxon>Hyaloperonospora</taxon>
    </lineage>
</organism>
<reference evidence="3" key="1">
    <citation type="journal article" date="2010" name="Science">
        <title>Signatures of adaptation to obligate biotrophy in the Hyaloperonospora arabidopsidis genome.</title>
        <authorList>
            <person name="Baxter L."/>
            <person name="Tripathy S."/>
            <person name="Ishaque N."/>
            <person name="Boot N."/>
            <person name="Cabral A."/>
            <person name="Kemen E."/>
            <person name="Thines M."/>
            <person name="Ah-Fong A."/>
            <person name="Anderson R."/>
            <person name="Badejoko W."/>
            <person name="Bittner-Eddy P."/>
            <person name="Boore J.L."/>
            <person name="Chibucos M.C."/>
            <person name="Coates M."/>
            <person name="Dehal P."/>
            <person name="Delehaunty K."/>
            <person name="Dong S."/>
            <person name="Downton P."/>
            <person name="Dumas B."/>
            <person name="Fabro G."/>
            <person name="Fronick C."/>
            <person name="Fuerstenberg S.I."/>
            <person name="Fulton L."/>
            <person name="Gaulin E."/>
            <person name="Govers F."/>
            <person name="Hughes L."/>
            <person name="Humphray S."/>
            <person name="Jiang R.H."/>
            <person name="Judelson H."/>
            <person name="Kamoun S."/>
            <person name="Kyung K."/>
            <person name="Meijer H."/>
            <person name="Minx P."/>
            <person name="Morris P."/>
            <person name="Nelson J."/>
            <person name="Phuntumart V."/>
            <person name="Qutob D."/>
            <person name="Rehmany A."/>
            <person name="Rougon-Cardoso A."/>
            <person name="Ryden P."/>
            <person name="Torto-Alalibo T."/>
            <person name="Studholme D."/>
            <person name="Wang Y."/>
            <person name="Win J."/>
            <person name="Wood J."/>
            <person name="Clifton S.W."/>
            <person name="Rogers J."/>
            <person name="Van den Ackerveken G."/>
            <person name="Jones J.D."/>
            <person name="McDowell J.M."/>
            <person name="Beynon J."/>
            <person name="Tyler B.M."/>
        </authorList>
    </citation>
    <scope>NUCLEOTIDE SEQUENCE [LARGE SCALE GENOMIC DNA]</scope>
    <source>
        <strain evidence="3">Emoy2</strain>
    </source>
</reference>
<keyword evidence="1" id="KW-0472">Membrane</keyword>
<dbReference type="HOGENOM" id="CLU_2377258_0_0_1"/>
<dbReference type="InParanoid" id="M4B9Z4"/>
<name>M4B9Z4_HYAAE</name>
<proteinExistence type="predicted"/>
<evidence type="ECO:0000256" key="1">
    <source>
        <dbReference type="SAM" id="Phobius"/>
    </source>
</evidence>
<dbReference type="EnsemblProtists" id="HpaT803104">
    <property type="protein sequence ID" value="HpaP803104"/>
    <property type="gene ID" value="HpaG803104"/>
</dbReference>
<evidence type="ECO:0000313" key="2">
    <source>
        <dbReference type="EnsemblProtists" id="HpaP803104"/>
    </source>
</evidence>
<accession>M4B9Z4</accession>
<evidence type="ECO:0000313" key="3">
    <source>
        <dbReference type="Proteomes" id="UP000011713"/>
    </source>
</evidence>
<dbReference type="VEuPathDB" id="FungiDB:HpaG803104"/>
<sequence>MDAVTLSYTAGSCQGASLCSILTLWMNRRSWRRPIAHSFKLQWRSTELGKLTHVTKDVKRHQKGFFTASVLSSRQGMEEIMKLAEDEVTAYEKRR</sequence>
<protein>
    <submittedName>
        <fullName evidence="2">Uncharacterized protein</fullName>
    </submittedName>
</protein>
<dbReference type="AlphaFoldDB" id="M4B9Z4"/>
<dbReference type="Proteomes" id="UP000011713">
    <property type="component" value="Unassembled WGS sequence"/>
</dbReference>
<feature type="transmembrane region" description="Helical" evidence="1">
    <location>
        <begin position="6"/>
        <end position="25"/>
    </location>
</feature>
<dbReference type="EMBL" id="JH598048">
    <property type="status" value="NOT_ANNOTATED_CDS"/>
    <property type="molecule type" value="Genomic_DNA"/>
</dbReference>
<keyword evidence="3" id="KW-1185">Reference proteome</keyword>